<feature type="region of interest" description="Disordered" evidence="1">
    <location>
        <begin position="21"/>
        <end position="56"/>
    </location>
</feature>
<name>A0AA88PDT7_9TELE</name>
<dbReference type="Proteomes" id="UP001187343">
    <property type="component" value="Unassembled WGS sequence"/>
</dbReference>
<evidence type="ECO:0000313" key="2">
    <source>
        <dbReference type="EMBL" id="KAK2878270.1"/>
    </source>
</evidence>
<protein>
    <submittedName>
        <fullName evidence="2">Uncharacterized protein</fullName>
    </submittedName>
</protein>
<gene>
    <name evidence="2" type="ORF">Q8A67_019061</name>
</gene>
<dbReference type="AlphaFoldDB" id="A0AA88PDT7"/>
<sequence>MTQREAGSICSTRAFGWDTANGPAIDPECRGERQMERGATGKSAGSPLGPAPKVTSHSLPAEKILGDMKLSCASPSSRDTVLGEVLERAPRRRLQLQRMCPRTPTGSLLTFCSFQPLQVDPRSRRVMRCLKPIPDAFLFLTAVGTAESGGDVKLMLSWRSGWMTLDGHGATEGDSGYQLWRRDTGRSSWSQNMPPKLYKGPRFKEERSSNGIRLRISLGVLE</sequence>
<keyword evidence="3" id="KW-1185">Reference proteome</keyword>
<feature type="compositionally biased region" description="Basic and acidic residues" evidence="1">
    <location>
        <begin position="27"/>
        <end position="36"/>
    </location>
</feature>
<accession>A0AA88PDT7</accession>
<comment type="caution">
    <text evidence="2">The sequence shown here is derived from an EMBL/GenBank/DDBJ whole genome shotgun (WGS) entry which is preliminary data.</text>
</comment>
<reference evidence="2" key="1">
    <citation type="submission" date="2023-08" db="EMBL/GenBank/DDBJ databases">
        <title>Chromosome-level Genome Assembly of mud carp (Cirrhinus molitorella).</title>
        <authorList>
            <person name="Liu H."/>
        </authorList>
    </citation>
    <scope>NUCLEOTIDE SEQUENCE</scope>
    <source>
        <strain evidence="2">Prfri</strain>
        <tissue evidence="2">Muscle</tissue>
    </source>
</reference>
<evidence type="ECO:0000313" key="3">
    <source>
        <dbReference type="Proteomes" id="UP001187343"/>
    </source>
</evidence>
<organism evidence="2 3">
    <name type="scientific">Cirrhinus molitorella</name>
    <name type="common">mud carp</name>
    <dbReference type="NCBI Taxonomy" id="172907"/>
    <lineage>
        <taxon>Eukaryota</taxon>
        <taxon>Metazoa</taxon>
        <taxon>Chordata</taxon>
        <taxon>Craniata</taxon>
        <taxon>Vertebrata</taxon>
        <taxon>Euteleostomi</taxon>
        <taxon>Actinopterygii</taxon>
        <taxon>Neopterygii</taxon>
        <taxon>Teleostei</taxon>
        <taxon>Ostariophysi</taxon>
        <taxon>Cypriniformes</taxon>
        <taxon>Cyprinidae</taxon>
        <taxon>Labeoninae</taxon>
        <taxon>Labeonini</taxon>
        <taxon>Cirrhinus</taxon>
    </lineage>
</organism>
<evidence type="ECO:0000256" key="1">
    <source>
        <dbReference type="SAM" id="MobiDB-lite"/>
    </source>
</evidence>
<proteinExistence type="predicted"/>
<dbReference type="EMBL" id="JAUYZG010000019">
    <property type="protein sequence ID" value="KAK2878270.1"/>
    <property type="molecule type" value="Genomic_DNA"/>
</dbReference>